<sequence length="500" mass="57607">MKAPPASVLAECELRSSTKDSSMHKSTFSLPSSHIVHRKWNLLGSLSRNKLFVIQALGIWIGLCLPGNIVTGILFYQINYGTPKDLEPPLTESGSLKIEEILSLEDESQDLRPIQAVCHHLLTICEPTNDVQLSECEDKLVKDYLDPHLQVTMNGLANNITRNDTLEELYSQLLNYLPESFQECLTQIFDGRQDSADLLDCHEDKAVYGHWVAQSTFWVEGVAVTVVGTFGLIGNILTMLIFRQIKINKNFNNLLIILSFCDFLLILDVMGEMSIIGVFMGKEPMWFKVLYPWIIHPLRGFIQTTSMYMVVAVSTERFQAVCYPLAPRHSFIKLVIVAILISFGIEFPRFLEFELVHNQTDYWTTKIMEDPDYIQFNSYWNDLFATGLFPLICLVYMNFKIYRNIRASSRFHKRFSVRTTHREHAVRNSYQSFRMEVRVPDKEQQVTTTLKIDHPKQHSVRLREREPTSETSFVSKMSFRKENSSKNSDPDVIEHQGRAS</sequence>
<accession>A0A553PG14</accession>
<proteinExistence type="inferred from homology"/>
<comment type="caution">
    <text evidence="9">The sequence shown here is derived from an EMBL/GenBank/DDBJ whole genome shotgun (WGS) entry which is preliminary data.</text>
</comment>
<feature type="transmembrane region" description="Helical" evidence="7">
    <location>
        <begin position="217"/>
        <end position="242"/>
    </location>
</feature>
<dbReference type="PANTHER" id="PTHR46641:SF2">
    <property type="entry name" value="FMRFAMIDE RECEPTOR"/>
    <property type="match status" value="1"/>
</dbReference>
<evidence type="ECO:0000259" key="8">
    <source>
        <dbReference type="PROSITE" id="PS50262"/>
    </source>
</evidence>
<keyword evidence="10" id="KW-1185">Reference proteome</keyword>
<dbReference type="GO" id="GO:0004930">
    <property type="term" value="F:G protein-coupled receptor activity"/>
    <property type="evidence" value="ECO:0007669"/>
    <property type="project" value="InterPro"/>
</dbReference>
<evidence type="ECO:0000256" key="4">
    <source>
        <dbReference type="ARBA" id="ARBA00022989"/>
    </source>
</evidence>
<keyword evidence="4 7" id="KW-1133">Transmembrane helix</keyword>
<protein>
    <recommendedName>
        <fullName evidence="8">G-protein coupled receptors family 1 profile domain-containing protein</fullName>
    </recommendedName>
</protein>
<evidence type="ECO:0000256" key="5">
    <source>
        <dbReference type="ARBA" id="ARBA00023136"/>
    </source>
</evidence>
<evidence type="ECO:0000256" key="7">
    <source>
        <dbReference type="SAM" id="Phobius"/>
    </source>
</evidence>
<evidence type="ECO:0000256" key="6">
    <source>
        <dbReference type="SAM" id="MobiDB-lite"/>
    </source>
</evidence>
<dbReference type="PROSITE" id="PS50262">
    <property type="entry name" value="G_PROTEIN_RECEP_F1_2"/>
    <property type="match status" value="1"/>
</dbReference>
<feature type="transmembrane region" description="Helical" evidence="7">
    <location>
        <begin position="330"/>
        <end position="351"/>
    </location>
</feature>
<keyword evidence="5 7" id="KW-0472">Membrane</keyword>
<dbReference type="Pfam" id="PF00001">
    <property type="entry name" value="7tm_1"/>
    <property type="match status" value="1"/>
</dbReference>
<comment type="similarity">
    <text evidence="2">Belongs to the G-protein coupled receptor 1 family.</text>
</comment>
<organism evidence="9 10">
    <name type="scientific">Tigriopus californicus</name>
    <name type="common">Marine copepod</name>
    <dbReference type="NCBI Taxonomy" id="6832"/>
    <lineage>
        <taxon>Eukaryota</taxon>
        <taxon>Metazoa</taxon>
        <taxon>Ecdysozoa</taxon>
        <taxon>Arthropoda</taxon>
        <taxon>Crustacea</taxon>
        <taxon>Multicrustacea</taxon>
        <taxon>Hexanauplia</taxon>
        <taxon>Copepoda</taxon>
        <taxon>Harpacticoida</taxon>
        <taxon>Harpacticidae</taxon>
        <taxon>Tigriopus</taxon>
    </lineage>
</organism>
<reference evidence="9 10" key="1">
    <citation type="journal article" date="2018" name="Nat. Ecol. Evol.">
        <title>Genomic signatures of mitonuclear coevolution across populations of Tigriopus californicus.</title>
        <authorList>
            <person name="Barreto F.S."/>
            <person name="Watson E.T."/>
            <person name="Lima T.G."/>
            <person name="Willett C.S."/>
            <person name="Edmands S."/>
            <person name="Li W."/>
            <person name="Burton R.S."/>
        </authorList>
    </citation>
    <scope>NUCLEOTIDE SEQUENCE [LARGE SCALE GENOMIC DNA]</scope>
    <source>
        <strain evidence="9 10">San Diego</strain>
    </source>
</reference>
<dbReference type="PANTHER" id="PTHR46641">
    <property type="entry name" value="FMRFAMIDE RECEPTOR-RELATED"/>
    <property type="match status" value="1"/>
</dbReference>
<evidence type="ECO:0000256" key="1">
    <source>
        <dbReference type="ARBA" id="ARBA00004370"/>
    </source>
</evidence>
<dbReference type="OrthoDB" id="9990906at2759"/>
<comment type="subcellular location">
    <subcellularLocation>
        <location evidence="1">Membrane</location>
    </subcellularLocation>
</comment>
<evidence type="ECO:0000313" key="9">
    <source>
        <dbReference type="EMBL" id="TRY76614.1"/>
    </source>
</evidence>
<evidence type="ECO:0000256" key="3">
    <source>
        <dbReference type="ARBA" id="ARBA00022692"/>
    </source>
</evidence>
<feature type="transmembrane region" description="Helical" evidence="7">
    <location>
        <begin position="379"/>
        <end position="399"/>
    </location>
</feature>
<dbReference type="STRING" id="6832.A0A553PG14"/>
<dbReference type="InterPro" id="IPR017452">
    <property type="entry name" value="GPCR_Rhodpsn_7TM"/>
</dbReference>
<name>A0A553PG14_TIGCA</name>
<dbReference type="Gene3D" id="1.20.1070.10">
    <property type="entry name" value="Rhodopsin 7-helix transmembrane proteins"/>
    <property type="match status" value="1"/>
</dbReference>
<dbReference type="PROSITE" id="PS00237">
    <property type="entry name" value="G_PROTEIN_RECEP_F1_1"/>
    <property type="match status" value="1"/>
</dbReference>
<gene>
    <name evidence="9" type="ORF">TCAL_13459</name>
</gene>
<dbReference type="AlphaFoldDB" id="A0A553PG14"/>
<feature type="transmembrane region" description="Helical" evidence="7">
    <location>
        <begin position="300"/>
        <end position="318"/>
    </location>
</feature>
<feature type="compositionally biased region" description="Basic and acidic residues" evidence="6">
    <location>
        <begin position="454"/>
        <end position="468"/>
    </location>
</feature>
<keyword evidence="3 7" id="KW-0812">Transmembrane</keyword>
<feature type="region of interest" description="Disordered" evidence="6">
    <location>
        <begin position="454"/>
        <end position="500"/>
    </location>
</feature>
<dbReference type="SUPFAM" id="SSF81321">
    <property type="entry name" value="Family A G protein-coupled receptor-like"/>
    <property type="match status" value="1"/>
</dbReference>
<feature type="transmembrane region" description="Helical" evidence="7">
    <location>
        <begin position="51"/>
        <end position="78"/>
    </location>
</feature>
<evidence type="ECO:0000256" key="2">
    <source>
        <dbReference type="ARBA" id="ARBA00010663"/>
    </source>
</evidence>
<dbReference type="Proteomes" id="UP000318571">
    <property type="component" value="Chromosome 5"/>
</dbReference>
<feature type="transmembrane region" description="Helical" evidence="7">
    <location>
        <begin position="254"/>
        <end position="280"/>
    </location>
</feature>
<feature type="domain" description="G-protein coupled receptors family 1 profile" evidence="8">
    <location>
        <begin position="234"/>
        <end position="325"/>
    </location>
</feature>
<evidence type="ECO:0000313" key="10">
    <source>
        <dbReference type="Proteomes" id="UP000318571"/>
    </source>
</evidence>
<dbReference type="EMBL" id="VCGU01000004">
    <property type="protein sequence ID" value="TRY76614.1"/>
    <property type="molecule type" value="Genomic_DNA"/>
</dbReference>
<dbReference type="InterPro" id="IPR000276">
    <property type="entry name" value="GPCR_Rhodpsn"/>
</dbReference>
<dbReference type="GO" id="GO:0016020">
    <property type="term" value="C:membrane"/>
    <property type="evidence" value="ECO:0007669"/>
    <property type="project" value="UniProtKB-SubCell"/>
</dbReference>
<dbReference type="InterPro" id="IPR052954">
    <property type="entry name" value="GPCR-Ligand_Int"/>
</dbReference>
<feature type="compositionally biased region" description="Basic and acidic residues" evidence="6">
    <location>
        <begin position="479"/>
        <end position="500"/>
    </location>
</feature>